<name>A0A8B7MYQ2_HYAAZ</name>
<evidence type="ECO:0000256" key="2">
    <source>
        <dbReference type="ARBA" id="ARBA00010047"/>
    </source>
</evidence>
<comment type="subcellular location">
    <subcellularLocation>
        <location evidence="1">Secreted</location>
    </subcellularLocation>
</comment>
<evidence type="ECO:0000256" key="1">
    <source>
        <dbReference type="ARBA" id="ARBA00004613"/>
    </source>
</evidence>
<keyword evidence="3" id="KW-0217">Developmental protein</keyword>
<feature type="region of interest" description="Disordered" evidence="7">
    <location>
        <begin position="219"/>
        <end position="238"/>
    </location>
</feature>
<dbReference type="InterPro" id="IPR006761">
    <property type="entry name" value="Tsg"/>
</dbReference>
<accession>A0A8B7MYQ2</accession>
<dbReference type="Pfam" id="PF23782">
    <property type="entry name" value="Tsg_N"/>
    <property type="match status" value="1"/>
</dbReference>
<dbReference type="AlphaFoldDB" id="A0A8B7MYQ2"/>
<reference evidence="12" key="1">
    <citation type="submission" date="2025-08" db="UniProtKB">
        <authorList>
            <consortium name="RefSeq"/>
        </authorList>
    </citation>
    <scope>IDENTIFICATION</scope>
    <source>
        <tissue evidence="12">Whole organism</tissue>
    </source>
</reference>
<keyword evidence="4" id="KW-0964">Secreted</keyword>
<dbReference type="Proteomes" id="UP000694843">
    <property type="component" value="Unplaced"/>
</dbReference>
<evidence type="ECO:0000256" key="4">
    <source>
        <dbReference type="ARBA" id="ARBA00022525"/>
    </source>
</evidence>
<feature type="chain" id="PRO_5034297842" evidence="8">
    <location>
        <begin position="22"/>
        <end position="238"/>
    </location>
</feature>
<keyword evidence="6" id="KW-0325">Glycoprotein</keyword>
<evidence type="ECO:0000313" key="12">
    <source>
        <dbReference type="RefSeq" id="XP_018006681.1"/>
    </source>
</evidence>
<proteinExistence type="inferred from homology"/>
<dbReference type="PANTHER" id="PTHR12312">
    <property type="entry name" value="TWISTED GASTRULATION PROTEIN HOMOLOG 1-A-RELATED"/>
    <property type="match status" value="1"/>
</dbReference>
<feature type="domain" description="Tsg N-terminal" evidence="10">
    <location>
        <begin position="26"/>
        <end position="84"/>
    </location>
</feature>
<keyword evidence="5 8" id="KW-0732">Signal</keyword>
<dbReference type="GeneID" id="108664578"/>
<evidence type="ECO:0000256" key="3">
    <source>
        <dbReference type="ARBA" id="ARBA00022473"/>
    </source>
</evidence>
<dbReference type="Pfam" id="PF04668">
    <property type="entry name" value="Tsg"/>
    <property type="match status" value="1"/>
</dbReference>
<evidence type="ECO:0000259" key="9">
    <source>
        <dbReference type="Pfam" id="PF04668"/>
    </source>
</evidence>
<dbReference type="GO" id="GO:0005615">
    <property type="term" value="C:extracellular space"/>
    <property type="evidence" value="ECO:0007669"/>
    <property type="project" value="TreeGrafter"/>
</dbReference>
<feature type="domain" description="Tsg C-terminal" evidence="9">
    <location>
        <begin position="87"/>
        <end position="215"/>
    </location>
</feature>
<evidence type="ECO:0000256" key="6">
    <source>
        <dbReference type="ARBA" id="ARBA00023180"/>
    </source>
</evidence>
<dbReference type="OrthoDB" id="10037323at2759"/>
<protein>
    <submittedName>
        <fullName evidence="12">Protein twisted gastrulation</fullName>
    </submittedName>
</protein>
<dbReference type="RefSeq" id="XP_018006681.1">
    <property type="nucleotide sequence ID" value="XM_018151192.2"/>
</dbReference>
<comment type="similarity">
    <text evidence="2">Belongs to the twisted gastrulation protein family.</text>
</comment>
<feature type="compositionally biased region" description="Basic and acidic residues" evidence="7">
    <location>
        <begin position="229"/>
        <end position="238"/>
    </location>
</feature>
<evidence type="ECO:0000256" key="5">
    <source>
        <dbReference type="ARBA" id="ARBA00022729"/>
    </source>
</evidence>
<dbReference type="InterPro" id="IPR057635">
    <property type="entry name" value="Tsg_N"/>
</dbReference>
<gene>
    <name evidence="12" type="primary">LOC108664578</name>
</gene>
<dbReference type="InterPro" id="IPR057726">
    <property type="entry name" value="Tsg_C"/>
</dbReference>
<evidence type="ECO:0000256" key="7">
    <source>
        <dbReference type="SAM" id="MobiDB-lite"/>
    </source>
</evidence>
<feature type="signal peptide" evidence="8">
    <location>
        <begin position="1"/>
        <end position="21"/>
    </location>
</feature>
<organism evidence="11 12">
    <name type="scientific">Hyalella azteca</name>
    <name type="common">Amphipod</name>
    <dbReference type="NCBI Taxonomy" id="294128"/>
    <lineage>
        <taxon>Eukaryota</taxon>
        <taxon>Metazoa</taxon>
        <taxon>Ecdysozoa</taxon>
        <taxon>Arthropoda</taxon>
        <taxon>Crustacea</taxon>
        <taxon>Multicrustacea</taxon>
        <taxon>Malacostraca</taxon>
        <taxon>Eumalacostraca</taxon>
        <taxon>Peracarida</taxon>
        <taxon>Amphipoda</taxon>
        <taxon>Senticaudata</taxon>
        <taxon>Talitrida</taxon>
        <taxon>Talitroidea</taxon>
        <taxon>Hyalellidae</taxon>
        <taxon>Hyalella</taxon>
    </lineage>
</organism>
<evidence type="ECO:0000313" key="11">
    <source>
        <dbReference type="Proteomes" id="UP000694843"/>
    </source>
</evidence>
<evidence type="ECO:0000259" key="10">
    <source>
        <dbReference type="Pfam" id="PF23782"/>
    </source>
</evidence>
<dbReference type="GO" id="GO:0030510">
    <property type="term" value="P:regulation of BMP signaling pathway"/>
    <property type="evidence" value="ECO:0007669"/>
    <property type="project" value="TreeGrafter"/>
</dbReference>
<dbReference type="KEGG" id="hazt:108664578"/>
<dbReference type="PANTHER" id="PTHR12312:SF16">
    <property type="entry name" value="TWISTED GASTRULATION PROTEIN HOMOLOG 1-A-RELATED"/>
    <property type="match status" value="1"/>
</dbReference>
<sequence>MQLLWGAIFLFVLVIVPLSISNDQHCHDLLCASVVSKCALTESCKCEINRAAAECSCCHNCTACLGADYDKCCSCVGLCDRTSSMSLVRESQVGDIAEPIDTLFRAIASAPDEYNMWTYYTFPIDDTLDEHARKTQRSIRIEVLPQNGVEPVAGGRTQVNCTVMYHSQCISVTKCHDYCSRRGAASYRYFFDGCCECVGLYCLNYGLNESKCAECSQPSEEAGESDVYPGDKNKDNLT</sequence>
<evidence type="ECO:0000256" key="8">
    <source>
        <dbReference type="SAM" id="SignalP"/>
    </source>
</evidence>
<dbReference type="OMA" id="NCTVAFF"/>
<keyword evidence="11" id="KW-1185">Reference proteome</keyword>